<reference evidence="11" key="1">
    <citation type="journal article" date="2021" name="Open Biol.">
        <title>Shared evolutionary footprints suggest mitochondrial oxidative damage underlies multiple complex I losses in fungi.</title>
        <authorList>
            <person name="Schikora-Tamarit M.A."/>
            <person name="Marcet-Houben M."/>
            <person name="Nosek J."/>
            <person name="Gabaldon T."/>
        </authorList>
    </citation>
    <scope>NUCLEOTIDE SEQUENCE</scope>
    <source>
        <strain evidence="11">CBS2887</strain>
    </source>
</reference>
<evidence type="ECO:0000256" key="3">
    <source>
        <dbReference type="ARBA" id="ARBA00009561"/>
    </source>
</evidence>
<comment type="function">
    <text evidence="1">Subunit of the oligosaccharyl transferase (OST) complex that catalyzes the initial transfer of a defined glycan (Glc(3)Man(9)GlcNAc(2) in eukaryotes) from the lipid carrier dolichol-pyrophosphate to an asparagine residue within an Asn-X-Ser/Thr consensus motif in nascent polypeptide chains, the first step in protein N-glycosylation. N-glycosylation occurs cotranslationally and the complex associates with the Sec61 complex at the channel-forming translocon complex that mediates protein translocation across the endoplasmic reticulum (ER). All subunits are required for a maximal enzyme activity.</text>
</comment>
<dbReference type="Gene3D" id="3.40.30.10">
    <property type="entry name" value="Glutaredoxin"/>
    <property type="match status" value="1"/>
</dbReference>
<name>A0A9P8Q4P7_WICPI</name>
<comment type="caution">
    <text evidence="11">The sequence shown here is derived from an EMBL/GenBank/DDBJ whole genome shotgun (WGS) entry which is preliminary data.</text>
</comment>
<sequence length="325" mass="36362">MQISSSIFLTFLLAVVTALDSAKLLQLKNKGSNGIIKLTNSNFQKVVTGPRDSHLLVMLTATNANVGCITCVEMQPLYHKIAESWFESYQDGKKVFFAEADFVDGQRDVFQAYQVNNVPKIYYYPPTEESLPITSGSVEVPIAQDSKEFVKSIHNLIESVSGEQFRIIEPIQWGNIIISILTIALLTFVAVKFHSFYVPLLTSPGLWGAVVVFFIIIFNAGYMFNSIRNTPYVRPGSEGQVEYFMPGQQQQLGAETQIVSFIYAILSFTVISLITKVKAITHQKVQIVVISLLCALIFVVFSAYLNIFAFKSQGYPYTLLDIVKF</sequence>
<evidence type="ECO:0000256" key="4">
    <source>
        <dbReference type="ARBA" id="ARBA00022692"/>
    </source>
</evidence>
<feature type="transmembrane region" description="Helical" evidence="9">
    <location>
        <begin position="173"/>
        <end position="193"/>
    </location>
</feature>
<feature type="transmembrane region" description="Helical" evidence="9">
    <location>
        <begin position="258"/>
        <end position="275"/>
    </location>
</feature>
<keyword evidence="4 9" id="KW-0812">Transmembrane</keyword>
<feature type="signal peptide" evidence="10">
    <location>
        <begin position="1"/>
        <end position="18"/>
    </location>
</feature>
<evidence type="ECO:0000313" key="11">
    <source>
        <dbReference type="EMBL" id="KAH3684011.1"/>
    </source>
</evidence>
<dbReference type="OrthoDB" id="67566at2759"/>
<dbReference type="GO" id="GO:0018279">
    <property type="term" value="P:protein N-linked glycosylation via asparagine"/>
    <property type="evidence" value="ECO:0007669"/>
    <property type="project" value="TreeGrafter"/>
</dbReference>
<keyword evidence="12" id="KW-1185">Reference proteome</keyword>
<gene>
    <name evidence="11" type="ORF">WICPIJ_005034</name>
</gene>
<proteinExistence type="inferred from homology"/>
<dbReference type="AlphaFoldDB" id="A0A9P8Q4P7"/>
<dbReference type="Proteomes" id="UP000774326">
    <property type="component" value="Unassembled WGS sequence"/>
</dbReference>
<accession>A0A9P8Q4P7</accession>
<evidence type="ECO:0000256" key="7">
    <source>
        <dbReference type="ARBA" id="ARBA00022989"/>
    </source>
</evidence>
<evidence type="ECO:0000256" key="6">
    <source>
        <dbReference type="ARBA" id="ARBA00022824"/>
    </source>
</evidence>
<evidence type="ECO:0008006" key="13">
    <source>
        <dbReference type="Google" id="ProtNLM"/>
    </source>
</evidence>
<keyword evidence="6" id="KW-0256">Endoplasmic reticulum</keyword>
<evidence type="ECO:0000256" key="9">
    <source>
        <dbReference type="SAM" id="Phobius"/>
    </source>
</evidence>
<feature type="transmembrane region" description="Helical" evidence="9">
    <location>
        <begin position="205"/>
        <end position="224"/>
    </location>
</feature>
<feature type="chain" id="PRO_5040503168" description="Dolichyl-diphosphooligosaccharide--protein glycosyltransferase subunit 3" evidence="10">
    <location>
        <begin position="19"/>
        <end position="325"/>
    </location>
</feature>
<dbReference type="PANTHER" id="PTHR12692:SF0">
    <property type="entry name" value="GH11935P"/>
    <property type="match status" value="1"/>
</dbReference>
<dbReference type="InterPro" id="IPR021149">
    <property type="entry name" value="OligosaccharylTrfase_OST3/OST6"/>
</dbReference>
<dbReference type="PANTHER" id="PTHR12692">
    <property type="entry name" value="DOLICHYL-DIPHOSPHOOLIGOSACCHARIDE--PROTEIN GLYCOSYLTRANSFERASE-RELATED"/>
    <property type="match status" value="1"/>
</dbReference>
<evidence type="ECO:0000256" key="10">
    <source>
        <dbReference type="SAM" id="SignalP"/>
    </source>
</evidence>
<protein>
    <recommendedName>
        <fullName evidence="13">Dolichyl-diphosphooligosaccharide--protein glycosyltransferase subunit 3</fullName>
    </recommendedName>
</protein>
<evidence type="ECO:0000256" key="8">
    <source>
        <dbReference type="ARBA" id="ARBA00023136"/>
    </source>
</evidence>
<keyword evidence="5 10" id="KW-0732">Signal</keyword>
<keyword evidence="8 9" id="KW-0472">Membrane</keyword>
<dbReference type="SUPFAM" id="SSF52833">
    <property type="entry name" value="Thioredoxin-like"/>
    <property type="match status" value="1"/>
</dbReference>
<evidence type="ECO:0000256" key="5">
    <source>
        <dbReference type="ARBA" id="ARBA00022729"/>
    </source>
</evidence>
<feature type="transmembrane region" description="Helical" evidence="9">
    <location>
        <begin position="287"/>
        <end position="310"/>
    </location>
</feature>
<dbReference type="GO" id="GO:0008250">
    <property type="term" value="C:oligosaccharyltransferase complex"/>
    <property type="evidence" value="ECO:0007669"/>
    <property type="project" value="TreeGrafter"/>
</dbReference>
<comment type="similarity">
    <text evidence="3">Belongs to the OST3/OST6 family.</text>
</comment>
<evidence type="ECO:0000256" key="2">
    <source>
        <dbReference type="ARBA" id="ARBA00004477"/>
    </source>
</evidence>
<evidence type="ECO:0000256" key="1">
    <source>
        <dbReference type="ARBA" id="ARBA00002791"/>
    </source>
</evidence>
<comment type="subcellular location">
    <subcellularLocation>
        <location evidence="2">Endoplasmic reticulum membrane</location>
        <topology evidence="2">Multi-pass membrane protein</topology>
    </subcellularLocation>
</comment>
<dbReference type="EMBL" id="JAEUBG010002832">
    <property type="protein sequence ID" value="KAH3684011.1"/>
    <property type="molecule type" value="Genomic_DNA"/>
</dbReference>
<reference evidence="11" key="2">
    <citation type="submission" date="2021-01" db="EMBL/GenBank/DDBJ databases">
        <authorList>
            <person name="Schikora-Tamarit M.A."/>
        </authorList>
    </citation>
    <scope>NUCLEOTIDE SEQUENCE</scope>
    <source>
        <strain evidence="11">CBS2887</strain>
    </source>
</reference>
<organism evidence="11 12">
    <name type="scientific">Wickerhamomyces pijperi</name>
    <name type="common">Yeast</name>
    <name type="synonym">Pichia pijperi</name>
    <dbReference type="NCBI Taxonomy" id="599730"/>
    <lineage>
        <taxon>Eukaryota</taxon>
        <taxon>Fungi</taxon>
        <taxon>Dikarya</taxon>
        <taxon>Ascomycota</taxon>
        <taxon>Saccharomycotina</taxon>
        <taxon>Saccharomycetes</taxon>
        <taxon>Phaffomycetales</taxon>
        <taxon>Wickerhamomycetaceae</taxon>
        <taxon>Wickerhamomyces</taxon>
    </lineage>
</organism>
<dbReference type="Pfam" id="PF04756">
    <property type="entry name" value="OST3_OST6"/>
    <property type="match status" value="1"/>
</dbReference>
<keyword evidence="7 9" id="KW-1133">Transmembrane helix</keyword>
<evidence type="ECO:0000313" key="12">
    <source>
        <dbReference type="Proteomes" id="UP000774326"/>
    </source>
</evidence>
<dbReference type="InterPro" id="IPR036249">
    <property type="entry name" value="Thioredoxin-like_sf"/>
</dbReference>